<organism evidence="1 2">
    <name type="scientific">Methylobacterium crusticola</name>
    <dbReference type="NCBI Taxonomy" id="1697972"/>
    <lineage>
        <taxon>Bacteria</taxon>
        <taxon>Pseudomonadati</taxon>
        <taxon>Pseudomonadota</taxon>
        <taxon>Alphaproteobacteria</taxon>
        <taxon>Hyphomicrobiales</taxon>
        <taxon>Methylobacteriaceae</taxon>
        <taxon>Methylobacterium</taxon>
    </lineage>
</organism>
<comment type="caution">
    <text evidence="1">The sequence shown here is derived from an EMBL/GenBank/DDBJ whole genome shotgun (WGS) entry which is preliminary data.</text>
</comment>
<evidence type="ECO:0000313" key="1">
    <source>
        <dbReference type="EMBL" id="GJD53881.1"/>
    </source>
</evidence>
<reference evidence="1" key="2">
    <citation type="submission" date="2021-08" db="EMBL/GenBank/DDBJ databases">
        <authorList>
            <person name="Tani A."/>
            <person name="Ola A."/>
            <person name="Ogura Y."/>
            <person name="Katsura K."/>
            <person name="Hayashi T."/>
        </authorList>
    </citation>
    <scope>NUCLEOTIDE SEQUENCE</scope>
    <source>
        <strain evidence="1">KCTC 52305</strain>
    </source>
</reference>
<dbReference type="EMBL" id="BPQH01000040">
    <property type="protein sequence ID" value="GJD53881.1"/>
    <property type="molecule type" value="Genomic_DNA"/>
</dbReference>
<gene>
    <name evidence="1" type="ORF">OPKNFCMD_6660</name>
</gene>
<keyword evidence="2" id="KW-1185">Reference proteome</keyword>
<name>A0ABQ4R836_9HYPH</name>
<accession>A0ABQ4R836</accession>
<proteinExistence type="predicted"/>
<dbReference type="Proteomes" id="UP001055167">
    <property type="component" value="Unassembled WGS sequence"/>
</dbReference>
<dbReference type="RefSeq" id="WP_128564872.1">
    <property type="nucleotide sequence ID" value="NZ_BPQH01000040.1"/>
</dbReference>
<sequence>MSSHRPLSWSAAMHELAADRLPSTGAERRAMAAQRAFAAAAEIKVRREARTTPLIVAGRYDRKAIMVAAIAAAKARRAITNEAWGVCLSAALKGTWQVAKAARRAQAH</sequence>
<evidence type="ECO:0000313" key="2">
    <source>
        <dbReference type="Proteomes" id="UP001055167"/>
    </source>
</evidence>
<reference evidence="1" key="1">
    <citation type="journal article" date="2021" name="Front. Microbiol.">
        <title>Comprehensive Comparative Genomics and Phenotyping of Methylobacterium Species.</title>
        <authorList>
            <person name="Alessa O."/>
            <person name="Ogura Y."/>
            <person name="Fujitani Y."/>
            <person name="Takami H."/>
            <person name="Hayashi T."/>
            <person name="Sahin N."/>
            <person name="Tani A."/>
        </authorList>
    </citation>
    <scope>NUCLEOTIDE SEQUENCE</scope>
    <source>
        <strain evidence="1">KCTC 52305</strain>
    </source>
</reference>
<protein>
    <submittedName>
        <fullName evidence="1">Uncharacterized protein</fullName>
    </submittedName>
</protein>